<evidence type="ECO:0000313" key="8">
    <source>
        <dbReference type="Proteomes" id="UP000321039"/>
    </source>
</evidence>
<dbReference type="RefSeq" id="WP_148068896.1">
    <property type="nucleotide sequence ID" value="NZ_VRZA01000004.1"/>
</dbReference>
<name>A0A5C8ZYS9_9GAMM</name>
<dbReference type="InterPro" id="IPR051395">
    <property type="entry name" value="Cytochrome_c_Peroxidase/MauG"/>
</dbReference>
<gene>
    <name evidence="7" type="ORF">FV139_13095</name>
</gene>
<accession>A0A5C8ZYS9</accession>
<dbReference type="AlphaFoldDB" id="A0A5C8ZYS9"/>
<dbReference type="GO" id="GO:0009055">
    <property type="term" value="F:electron transfer activity"/>
    <property type="evidence" value="ECO:0007669"/>
    <property type="project" value="InterPro"/>
</dbReference>
<dbReference type="Proteomes" id="UP000321039">
    <property type="component" value="Unassembled WGS sequence"/>
</dbReference>
<dbReference type="PROSITE" id="PS51007">
    <property type="entry name" value="CYTC"/>
    <property type="match status" value="1"/>
</dbReference>
<sequence>MAGDDQAISPLAREGFVLFTGKAGCADCHSGWRFTDDTFHDVGLPAPEDTGRYRFSREPGDRFAFKTPGLRNLASRAPYMHNGSMNTLDAVIRHYNGNWLQRPTLSPLLRDPHLSEDDITALLSFLDSLNSDGGTQVPDTATHTPQGGKP</sequence>
<feature type="region of interest" description="Disordered" evidence="5">
    <location>
        <begin position="130"/>
        <end position="150"/>
    </location>
</feature>
<dbReference type="PANTHER" id="PTHR30600">
    <property type="entry name" value="CYTOCHROME C PEROXIDASE-RELATED"/>
    <property type="match status" value="1"/>
</dbReference>
<evidence type="ECO:0000256" key="1">
    <source>
        <dbReference type="ARBA" id="ARBA00022617"/>
    </source>
</evidence>
<dbReference type="SUPFAM" id="SSF46626">
    <property type="entry name" value="Cytochrome c"/>
    <property type="match status" value="1"/>
</dbReference>
<dbReference type="EMBL" id="VRZA01000004">
    <property type="protein sequence ID" value="TXS92894.1"/>
    <property type="molecule type" value="Genomic_DNA"/>
</dbReference>
<evidence type="ECO:0000256" key="4">
    <source>
        <dbReference type="PROSITE-ProRule" id="PRU00433"/>
    </source>
</evidence>
<dbReference type="InterPro" id="IPR009056">
    <property type="entry name" value="Cyt_c-like_dom"/>
</dbReference>
<keyword evidence="1 4" id="KW-0349">Heme</keyword>
<evidence type="ECO:0000259" key="6">
    <source>
        <dbReference type="PROSITE" id="PS51007"/>
    </source>
</evidence>
<feature type="domain" description="Cytochrome c" evidence="6">
    <location>
        <begin position="10"/>
        <end position="130"/>
    </location>
</feature>
<dbReference type="GO" id="GO:0020037">
    <property type="term" value="F:heme binding"/>
    <property type="evidence" value="ECO:0007669"/>
    <property type="project" value="InterPro"/>
</dbReference>
<organism evidence="7 8">
    <name type="scientific">Parahaliea maris</name>
    <dbReference type="NCBI Taxonomy" id="2716870"/>
    <lineage>
        <taxon>Bacteria</taxon>
        <taxon>Pseudomonadati</taxon>
        <taxon>Pseudomonadota</taxon>
        <taxon>Gammaproteobacteria</taxon>
        <taxon>Cellvibrionales</taxon>
        <taxon>Halieaceae</taxon>
        <taxon>Parahaliea</taxon>
    </lineage>
</organism>
<dbReference type="GO" id="GO:0004130">
    <property type="term" value="F:cytochrome-c peroxidase activity"/>
    <property type="evidence" value="ECO:0007669"/>
    <property type="project" value="TreeGrafter"/>
</dbReference>
<comment type="caution">
    <text evidence="7">The sequence shown here is derived from an EMBL/GenBank/DDBJ whole genome shotgun (WGS) entry which is preliminary data.</text>
</comment>
<dbReference type="Gene3D" id="1.10.760.10">
    <property type="entry name" value="Cytochrome c-like domain"/>
    <property type="match status" value="1"/>
</dbReference>
<dbReference type="GO" id="GO:0046872">
    <property type="term" value="F:metal ion binding"/>
    <property type="evidence" value="ECO:0007669"/>
    <property type="project" value="UniProtKB-KW"/>
</dbReference>
<evidence type="ECO:0000256" key="2">
    <source>
        <dbReference type="ARBA" id="ARBA00022723"/>
    </source>
</evidence>
<keyword evidence="3 4" id="KW-0408">Iron</keyword>
<evidence type="ECO:0000313" key="7">
    <source>
        <dbReference type="EMBL" id="TXS92894.1"/>
    </source>
</evidence>
<keyword evidence="8" id="KW-1185">Reference proteome</keyword>
<keyword evidence="2 4" id="KW-0479">Metal-binding</keyword>
<protein>
    <submittedName>
        <fullName evidence="7">C-type cytochrome</fullName>
    </submittedName>
</protein>
<evidence type="ECO:0000256" key="3">
    <source>
        <dbReference type="ARBA" id="ARBA00023004"/>
    </source>
</evidence>
<proteinExistence type="predicted"/>
<evidence type="ECO:0000256" key="5">
    <source>
        <dbReference type="SAM" id="MobiDB-lite"/>
    </source>
</evidence>
<reference evidence="7 8" key="1">
    <citation type="submission" date="2019-08" db="EMBL/GenBank/DDBJ databases">
        <title>Parahaliea maris sp. nov., isolated from the surface seawater.</title>
        <authorList>
            <person name="Liu Y."/>
        </authorList>
    </citation>
    <scope>NUCLEOTIDE SEQUENCE [LARGE SCALE GENOMIC DNA]</scope>
    <source>
        <strain evidence="7 8">HSLHS9</strain>
    </source>
</reference>
<dbReference type="Pfam" id="PF00034">
    <property type="entry name" value="Cytochrom_C"/>
    <property type="match status" value="1"/>
</dbReference>
<dbReference type="InterPro" id="IPR036909">
    <property type="entry name" value="Cyt_c-like_dom_sf"/>
</dbReference>